<dbReference type="AlphaFoldDB" id="A0A4R3JRZ0"/>
<accession>A0A4R3JRZ0</accession>
<evidence type="ECO:0000313" key="3">
    <source>
        <dbReference type="Proteomes" id="UP000295135"/>
    </source>
</evidence>
<dbReference type="OrthoDB" id="9813502at2"/>
<dbReference type="InterPro" id="IPR006528">
    <property type="entry name" value="Phage_head_morphogenesis_dom"/>
</dbReference>
<name>A0A4R3JRZ0_9PROT</name>
<dbReference type="EMBL" id="SLZY01000019">
    <property type="protein sequence ID" value="TCS69759.1"/>
    <property type="molecule type" value="Genomic_DNA"/>
</dbReference>
<dbReference type="Gene3D" id="2.170.16.10">
    <property type="entry name" value="Hedgehog/Intein (Hint) domain"/>
    <property type="match status" value="1"/>
</dbReference>
<dbReference type="SUPFAM" id="SSF51294">
    <property type="entry name" value="Hedgehog/intein (Hint) domain"/>
    <property type="match status" value="1"/>
</dbReference>
<evidence type="ECO:0000313" key="2">
    <source>
        <dbReference type="EMBL" id="TCS69759.1"/>
    </source>
</evidence>
<dbReference type="CDD" id="cd00081">
    <property type="entry name" value="Hint"/>
    <property type="match status" value="1"/>
</dbReference>
<dbReference type="Pfam" id="PF04233">
    <property type="entry name" value="Phage_Mu_F"/>
    <property type="match status" value="1"/>
</dbReference>
<dbReference type="InterPro" id="IPR003586">
    <property type="entry name" value="Hint_dom_C"/>
</dbReference>
<sequence>MAAAADPALRAALKRPFAEQVAFFRGKLGNLVPTATWRDIMRSQHDRAFMVAGAAKADLLADLAAAVDKAIHDGESLDAFRRRFGEIVQRHGWHGWTGEESAAGRAWRTRVIYQTNLSTSYAAGRLAQLKEGGYALWVYRHGGSRDPRPQHLAWNGLTLPADHDFWKTHYPPSAWNCFPGDTSVRCDAIAGQRAWYSGEMVELHTALGKRLRLTVNHPVLTRRGWVAAHELQKGDELIGACADVDAALNGIVHNEHPPARAEDLFEALSAQGLRIVPVAADDFYGDALGMEGEIHIAGADCGLMHEIEAARDELRTEGWLDLALHGCVEAAHVGGCAPMVPAIAAEAATLEHIEHSWLGDAQAHGDHARTGQAVTIEADDGALDVGIARVCRSPRLGQEALAPSVSTLDGLPRRAPGFCAVAQGNAGQAQRARECTATASALYRQLLDAGSGKIARDEIVEIGKFQWSGHVYDFTTSTGLILAGGIVVSNCSCYVVGARSAEGAARLGGKPGYTAPPAGWDVRDAKGRLPGVDEGWDYMPGASVLCADAHASGGRRCADFRLLETVADKAARLRHALGAALLKSALRRAFPIWAASEAESIPLVRLPDDDAVALGAAEARIARLSRQTYRKQEDRHGDLDASDYLMAQEVVDLAAVKDIQDNIDQAGNKTGTKSIVYVRPNEAGGYVLVVKATKTGRGLWVTSYRRLPTDVAERDAEIGRLLRGGGRKK</sequence>
<gene>
    <name evidence="2" type="ORF">EDC61_11959</name>
</gene>
<dbReference type="InterPro" id="IPR036844">
    <property type="entry name" value="Hint_dom_sf"/>
</dbReference>
<proteinExistence type="predicted"/>
<feature type="domain" description="Hint" evidence="1">
    <location>
        <begin position="451"/>
        <end position="496"/>
    </location>
</feature>
<reference evidence="2 3" key="1">
    <citation type="submission" date="2019-03" db="EMBL/GenBank/DDBJ databases">
        <title>Genomic Encyclopedia of Type Strains, Phase IV (KMG-IV): sequencing the most valuable type-strain genomes for metagenomic binning, comparative biology and taxonomic classification.</title>
        <authorList>
            <person name="Goeker M."/>
        </authorList>
    </citation>
    <scope>NUCLEOTIDE SEQUENCE [LARGE SCALE GENOMIC DNA]</scope>
    <source>
        <strain evidence="2 3">DSM 103923</strain>
    </source>
</reference>
<evidence type="ECO:0000259" key="1">
    <source>
        <dbReference type="SMART" id="SM00305"/>
    </source>
</evidence>
<protein>
    <submittedName>
        <fullName evidence="2">Intein</fullName>
    </submittedName>
</protein>
<dbReference type="PROSITE" id="PS50818">
    <property type="entry name" value="INTEIN_C_TER"/>
    <property type="match status" value="1"/>
</dbReference>
<dbReference type="SMART" id="SM00305">
    <property type="entry name" value="HintC"/>
    <property type="match status" value="1"/>
</dbReference>
<keyword evidence="3" id="KW-1185">Reference proteome</keyword>
<comment type="caution">
    <text evidence="2">The sequence shown here is derived from an EMBL/GenBank/DDBJ whole genome shotgun (WGS) entry which is preliminary data.</text>
</comment>
<dbReference type="Proteomes" id="UP000295135">
    <property type="component" value="Unassembled WGS sequence"/>
</dbReference>
<dbReference type="InterPro" id="IPR030934">
    <property type="entry name" value="Intein_C"/>
</dbReference>
<organism evidence="2 3">
    <name type="scientific">Sulfuritortus calidifontis</name>
    <dbReference type="NCBI Taxonomy" id="1914471"/>
    <lineage>
        <taxon>Bacteria</taxon>
        <taxon>Pseudomonadati</taxon>
        <taxon>Pseudomonadota</taxon>
        <taxon>Betaproteobacteria</taxon>
        <taxon>Nitrosomonadales</taxon>
        <taxon>Thiobacillaceae</taxon>
        <taxon>Sulfuritortus</taxon>
    </lineage>
</organism>